<dbReference type="InterPro" id="IPR051323">
    <property type="entry name" value="AtsK-like"/>
</dbReference>
<dbReference type="GO" id="GO:0005737">
    <property type="term" value="C:cytoplasm"/>
    <property type="evidence" value="ECO:0007669"/>
    <property type="project" value="TreeGrafter"/>
</dbReference>
<dbReference type="AlphaFoldDB" id="A0A8H3TPR3"/>
<dbReference type="Proteomes" id="UP000620104">
    <property type="component" value="Unassembled WGS sequence"/>
</dbReference>
<dbReference type="PANTHER" id="PTHR30468">
    <property type="entry name" value="ALPHA-KETOGLUTARATE-DEPENDENT SULFONATE DIOXYGENASE"/>
    <property type="match status" value="1"/>
</dbReference>
<evidence type="ECO:0000256" key="6">
    <source>
        <dbReference type="SAM" id="MobiDB-lite"/>
    </source>
</evidence>
<evidence type="ECO:0000256" key="3">
    <source>
        <dbReference type="ARBA" id="ARBA00022964"/>
    </source>
</evidence>
<comment type="similarity">
    <text evidence="1">Belongs to the TfdA dioxygenase family.</text>
</comment>
<name>A0A8H3TPR3_9TREE</name>
<dbReference type="OrthoDB" id="10257314at2759"/>
<dbReference type="PANTHER" id="PTHR30468:SF1">
    <property type="entry name" value="ALPHA-KETOGLUTARATE-DEPENDENT SULFONATE DIOXYGENASE"/>
    <property type="match status" value="1"/>
</dbReference>
<evidence type="ECO:0000259" key="7">
    <source>
        <dbReference type="Pfam" id="PF02668"/>
    </source>
</evidence>
<accession>A0A8H3TPR3</accession>
<dbReference type="GO" id="GO:0046872">
    <property type="term" value="F:metal ion binding"/>
    <property type="evidence" value="ECO:0007669"/>
    <property type="project" value="UniProtKB-KW"/>
</dbReference>
<keyword evidence="2" id="KW-0479">Metal-binding</keyword>
<dbReference type="Gene3D" id="3.60.130.10">
    <property type="entry name" value="Clavaminate synthase-like"/>
    <property type="match status" value="1"/>
</dbReference>
<organism evidence="8 9">
    <name type="scientific">Naganishia liquefaciens</name>
    <dbReference type="NCBI Taxonomy" id="104408"/>
    <lineage>
        <taxon>Eukaryota</taxon>
        <taxon>Fungi</taxon>
        <taxon>Dikarya</taxon>
        <taxon>Basidiomycota</taxon>
        <taxon>Agaricomycotina</taxon>
        <taxon>Tremellomycetes</taxon>
        <taxon>Filobasidiales</taxon>
        <taxon>Filobasidiaceae</taxon>
        <taxon>Naganishia</taxon>
    </lineage>
</organism>
<keyword evidence="9" id="KW-1185">Reference proteome</keyword>
<dbReference type="Pfam" id="PF02668">
    <property type="entry name" value="TauD"/>
    <property type="match status" value="1"/>
</dbReference>
<keyword evidence="4" id="KW-0560">Oxidoreductase</keyword>
<evidence type="ECO:0000256" key="1">
    <source>
        <dbReference type="ARBA" id="ARBA00005896"/>
    </source>
</evidence>
<dbReference type="SUPFAM" id="SSF51197">
    <property type="entry name" value="Clavaminate synthase-like"/>
    <property type="match status" value="1"/>
</dbReference>
<keyword evidence="5" id="KW-0408">Iron</keyword>
<evidence type="ECO:0000256" key="4">
    <source>
        <dbReference type="ARBA" id="ARBA00023002"/>
    </source>
</evidence>
<evidence type="ECO:0000256" key="5">
    <source>
        <dbReference type="ARBA" id="ARBA00023004"/>
    </source>
</evidence>
<dbReference type="InterPro" id="IPR003819">
    <property type="entry name" value="TauD/TfdA-like"/>
</dbReference>
<protein>
    <recommendedName>
        <fullName evidence="7">TauD/TfdA-like domain-containing protein</fullName>
    </recommendedName>
</protein>
<dbReference type="FunFam" id="3.60.130.10:FF:000003">
    <property type="entry name" value="Alpha-ketoglutarate-dependent taurine dioxygenase"/>
    <property type="match status" value="1"/>
</dbReference>
<feature type="region of interest" description="Disordered" evidence="6">
    <location>
        <begin position="343"/>
        <end position="363"/>
    </location>
</feature>
<dbReference type="GO" id="GO:0016706">
    <property type="term" value="F:2-oxoglutarate-dependent dioxygenase activity"/>
    <property type="evidence" value="ECO:0007669"/>
    <property type="project" value="TreeGrafter"/>
</dbReference>
<gene>
    <name evidence="8" type="ORF">NliqN6_1354</name>
</gene>
<keyword evidence="3" id="KW-0223">Dioxygenase</keyword>
<comment type="caution">
    <text evidence="8">The sequence shown here is derived from an EMBL/GenBank/DDBJ whole genome shotgun (WGS) entry which is preliminary data.</text>
</comment>
<evidence type="ECO:0000313" key="9">
    <source>
        <dbReference type="Proteomes" id="UP000620104"/>
    </source>
</evidence>
<feature type="domain" description="TauD/TfdA-like" evidence="7">
    <location>
        <begin position="79"/>
        <end position="352"/>
    </location>
</feature>
<dbReference type="EMBL" id="BLZA01000010">
    <property type="protein sequence ID" value="GHJ84952.1"/>
    <property type="molecule type" value="Genomic_DNA"/>
</dbReference>
<proteinExistence type="inferred from homology"/>
<reference evidence="8" key="1">
    <citation type="submission" date="2020-07" db="EMBL/GenBank/DDBJ databases">
        <title>Draft Genome Sequence of a Deep-Sea Yeast, Naganishia (Cryptococcus) liquefaciens strain N6.</title>
        <authorList>
            <person name="Han Y.W."/>
            <person name="Kajitani R."/>
            <person name="Morimoto H."/>
            <person name="Parhat M."/>
            <person name="Tsubouchi H."/>
            <person name="Bakenova O."/>
            <person name="Ogata M."/>
            <person name="Argunhan B."/>
            <person name="Aoki R."/>
            <person name="Kajiwara S."/>
            <person name="Itoh T."/>
            <person name="Iwasaki H."/>
        </authorList>
    </citation>
    <scope>NUCLEOTIDE SEQUENCE</scope>
    <source>
        <strain evidence="8">N6</strain>
    </source>
</reference>
<sequence>MSSTVTETLPALNTLHLRAEPVSGSDAEEAAPEYKYARFLPHFDNTVKYPPLTDFEHVDPGHEALKLENPREFLQNAQVSNLTPKFGAEVSGIQLHKLNTSERQQLALFVAQRGVVAFRDQDFQDQDPEWMLRDWGSFFGRLHIHPTSGHPKDYPEFHLVYRDGSKSFNFETSDRFTSSVWHSDVTYERQPPGLTTLWLYDSPPSGGDTAYASQTEAYNRLSPSFRAYLETLQVVHSGVEQAEYSRSGNRGGTVRREPVETVHPLVRTHPVTGAKALFVNRQFSRRIVGLKKEESDAILELLYNHIALGVDLQTRVRWAPRTVVLWDNRVTAHSAIVDFEAGDGRRHGSRITPQAEKPFLKKD</sequence>
<evidence type="ECO:0000256" key="2">
    <source>
        <dbReference type="ARBA" id="ARBA00022723"/>
    </source>
</evidence>
<evidence type="ECO:0000313" key="8">
    <source>
        <dbReference type="EMBL" id="GHJ84952.1"/>
    </source>
</evidence>
<dbReference type="InterPro" id="IPR042098">
    <property type="entry name" value="TauD-like_sf"/>
</dbReference>